<dbReference type="Gene3D" id="3.30.1020.10">
    <property type="entry name" value="Antioxidant, Horf6, Chain A, domain2"/>
    <property type="match status" value="1"/>
</dbReference>
<evidence type="ECO:0000313" key="10">
    <source>
        <dbReference type="EMBL" id="EHR51336.1"/>
    </source>
</evidence>
<dbReference type="EMBL" id="CM001439">
    <property type="protein sequence ID" value="EHR51336.1"/>
    <property type="molecule type" value="Genomic_DNA"/>
</dbReference>
<dbReference type="InterPro" id="IPR036249">
    <property type="entry name" value="Thioredoxin-like_sf"/>
</dbReference>
<evidence type="ECO:0000256" key="8">
    <source>
        <dbReference type="PIRSR" id="PIRSR000239-1"/>
    </source>
</evidence>
<keyword evidence="2" id="KW-0575">Peroxidase</keyword>
<dbReference type="InterPro" id="IPR019479">
    <property type="entry name" value="Peroxiredoxin_C"/>
</dbReference>
<evidence type="ECO:0000256" key="1">
    <source>
        <dbReference type="ARBA" id="ARBA00009796"/>
    </source>
</evidence>
<comment type="similarity">
    <text evidence="6">Belongs to the peroxiredoxin family. Prx6 subfamily.</text>
</comment>
<evidence type="ECO:0000256" key="3">
    <source>
        <dbReference type="ARBA" id="ARBA00022862"/>
    </source>
</evidence>
<dbReference type="InterPro" id="IPR000866">
    <property type="entry name" value="AhpC/TSA"/>
</dbReference>
<dbReference type="OrthoDB" id="9812811at2"/>
<dbReference type="eggNOG" id="COG0450">
    <property type="taxonomic scope" value="Bacteria"/>
</dbReference>
<dbReference type="Gene3D" id="3.40.30.10">
    <property type="entry name" value="Glutaredoxin"/>
    <property type="match status" value="1"/>
</dbReference>
<dbReference type="HOGENOM" id="CLU_042529_4_2_11"/>
<dbReference type="SUPFAM" id="SSF52833">
    <property type="entry name" value="Thioredoxin-like"/>
    <property type="match status" value="1"/>
</dbReference>
<keyword evidence="11" id="KW-1185">Reference proteome</keyword>
<accession>H5X7P4</accession>
<dbReference type="AlphaFoldDB" id="H5X7P4"/>
<dbReference type="Pfam" id="PF10417">
    <property type="entry name" value="1-cysPrx_C"/>
    <property type="match status" value="1"/>
</dbReference>
<comment type="function">
    <text evidence="7">Thiol-specific peroxidase that catalyzes the reduction of hydrogen peroxide and organic hydroperoxides to water and alcohols, respectively. Plays a role in cell protection against oxidative stress by detoxifying peroxides.</text>
</comment>
<dbReference type="PIRSF" id="PIRSF000239">
    <property type="entry name" value="AHPC"/>
    <property type="match status" value="1"/>
</dbReference>
<evidence type="ECO:0000256" key="6">
    <source>
        <dbReference type="ARBA" id="ARBA00025719"/>
    </source>
</evidence>
<dbReference type="Proteomes" id="UP000004926">
    <property type="component" value="Chromosome"/>
</dbReference>
<feature type="domain" description="Thioredoxin" evidence="9">
    <location>
        <begin position="3"/>
        <end position="159"/>
    </location>
</feature>
<dbReference type="GO" id="GO:0045454">
    <property type="term" value="P:cell redox homeostasis"/>
    <property type="evidence" value="ECO:0007669"/>
    <property type="project" value="TreeGrafter"/>
</dbReference>
<organism evidence="10 11">
    <name type="scientific">Saccharomonospora marina XMU15</name>
    <dbReference type="NCBI Taxonomy" id="882083"/>
    <lineage>
        <taxon>Bacteria</taxon>
        <taxon>Bacillati</taxon>
        <taxon>Actinomycetota</taxon>
        <taxon>Actinomycetes</taxon>
        <taxon>Pseudonocardiales</taxon>
        <taxon>Pseudonocardiaceae</taxon>
        <taxon>Saccharomonospora</taxon>
    </lineage>
</organism>
<dbReference type="FunFam" id="3.30.1020.10:FF:000001">
    <property type="entry name" value="1-Cys peroxiredoxin"/>
    <property type="match status" value="1"/>
</dbReference>
<sequence>MGLHLGDEAPNFTAETTEGEIDFHQWKAGAWAVLFSHPADYTPVCTTELGRTAVLNDEFNKRNVKSIAVSVDPVEDHRGWAPDIRDVGGTDLNFPIIADPDRKVSELYDMIHPGEGDTSTVRSVFIIDPQNKVRLTLTYPKSVGRNFDEILRVIDALQLTDAHPVSTPADWTPGNRVIVAPTMSTDDAKQRFEQVEEVKPYLRWAAYPQS</sequence>
<dbReference type="InterPro" id="IPR050217">
    <property type="entry name" value="Peroxiredoxin"/>
</dbReference>
<evidence type="ECO:0000256" key="5">
    <source>
        <dbReference type="ARBA" id="ARBA00023284"/>
    </source>
</evidence>
<dbReference type="InterPro" id="IPR013766">
    <property type="entry name" value="Thioredoxin_domain"/>
</dbReference>
<dbReference type="InterPro" id="IPR024706">
    <property type="entry name" value="Peroxiredoxin_AhpC-typ"/>
</dbReference>
<dbReference type="STRING" id="882083.SacmaDRAFT_3101"/>
<dbReference type="GO" id="GO:0033554">
    <property type="term" value="P:cellular response to stress"/>
    <property type="evidence" value="ECO:0007669"/>
    <property type="project" value="TreeGrafter"/>
</dbReference>
<evidence type="ECO:0000259" key="9">
    <source>
        <dbReference type="PROSITE" id="PS51352"/>
    </source>
</evidence>
<dbReference type="Pfam" id="PF00578">
    <property type="entry name" value="AhpC-TSA"/>
    <property type="match status" value="1"/>
</dbReference>
<feature type="active site" description="Cysteine sulfenic acid (-SOH) intermediate; for peroxidase activity" evidence="8">
    <location>
        <position position="45"/>
    </location>
</feature>
<dbReference type="CDD" id="cd03016">
    <property type="entry name" value="PRX_1cys"/>
    <property type="match status" value="1"/>
</dbReference>
<reference evidence="10 11" key="1">
    <citation type="journal article" date="2012" name="Stand. Genomic Sci.">
        <title>Genome sequence of the ocean sediment bacterium Saccharomonospora marina type strain (XMU15(T)).</title>
        <authorList>
            <person name="Klenk H.P."/>
            <person name="Lu M."/>
            <person name="Lucas S."/>
            <person name="Lapidus A."/>
            <person name="Copeland A."/>
            <person name="Pitluck S."/>
            <person name="Goodwin L.A."/>
            <person name="Han C."/>
            <person name="Tapia R."/>
            <person name="Brambilla E.M."/>
            <person name="Potter G."/>
            <person name="Land M."/>
            <person name="Ivanova N."/>
            <person name="Rohde M."/>
            <person name="Goker M."/>
            <person name="Detter J.C."/>
            <person name="Li W.J."/>
            <person name="Kyrpides N.C."/>
            <person name="Woyke T."/>
        </authorList>
    </citation>
    <scope>NUCLEOTIDE SEQUENCE [LARGE SCALE GENOMIC DNA]</scope>
    <source>
        <strain evidence="10 11">XMU15</strain>
    </source>
</reference>
<dbReference type="PROSITE" id="PS51352">
    <property type="entry name" value="THIOREDOXIN_2"/>
    <property type="match status" value="1"/>
</dbReference>
<keyword evidence="5" id="KW-0676">Redox-active center</keyword>
<keyword evidence="3" id="KW-0049">Antioxidant</keyword>
<evidence type="ECO:0000313" key="11">
    <source>
        <dbReference type="Proteomes" id="UP000004926"/>
    </source>
</evidence>
<dbReference type="InterPro" id="IPR045020">
    <property type="entry name" value="PRX_1cys"/>
</dbReference>
<dbReference type="GO" id="GO:0008379">
    <property type="term" value="F:thioredoxin peroxidase activity"/>
    <property type="evidence" value="ECO:0007669"/>
    <property type="project" value="TreeGrafter"/>
</dbReference>
<dbReference type="PANTHER" id="PTHR10681">
    <property type="entry name" value="THIOREDOXIN PEROXIDASE"/>
    <property type="match status" value="1"/>
</dbReference>
<gene>
    <name evidence="10" type="ORF">SacmaDRAFT_3101</name>
</gene>
<evidence type="ECO:0000256" key="4">
    <source>
        <dbReference type="ARBA" id="ARBA00023002"/>
    </source>
</evidence>
<dbReference type="GO" id="GO:0042744">
    <property type="term" value="P:hydrogen peroxide catabolic process"/>
    <property type="evidence" value="ECO:0007669"/>
    <property type="project" value="TreeGrafter"/>
</dbReference>
<dbReference type="NCBIfam" id="NF009668">
    <property type="entry name" value="PRK13189.1"/>
    <property type="match status" value="1"/>
</dbReference>
<name>H5X7P4_9PSEU</name>
<dbReference type="FunFam" id="3.40.30.10:FF:000011">
    <property type="entry name" value="Peroxiredoxin PRX1"/>
    <property type="match status" value="1"/>
</dbReference>
<dbReference type="GO" id="GO:0005829">
    <property type="term" value="C:cytosol"/>
    <property type="evidence" value="ECO:0007669"/>
    <property type="project" value="TreeGrafter"/>
</dbReference>
<evidence type="ECO:0000256" key="7">
    <source>
        <dbReference type="ARBA" id="ARBA00037420"/>
    </source>
</evidence>
<protein>
    <submittedName>
        <fullName evidence="10">Peroxiredoxin</fullName>
    </submittedName>
</protein>
<dbReference type="PANTHER" id="PTHR10681:SF128">
    <property type="entry name" value="THIOREDOXIN-DEPENDENT PEROXIDE REDUCTASE, MITOCHONDRIAL"/>
    <property type="match status" value="1"/>
</dbReference>
<dbReference type="GO" id="GO:0006979">
    <property type="term" value="P:response to oxidative stress"/>
    <property type="evidence" value="ECO:0007669"/>
    <property type="project" value="TreeGrafter"/>
</dbReference>
<comment type="similarity">
    <text evidence="1">Belongs to the peroxiredoxin family. AhpC/Prx1 subfamily.</text>
</comment>
<proteinExistence type="inferred from homology"/>
<dbReference type="RefSeq" id="WP_009154721.1">
    <property type="nucleotide sequence ID" value="NZ_CM001439.1"/>
</dbReference>
<evidence type="ECO:0000256" key="2">
    <source>
        <dbReference type="ARBA" id="ARBA00022559"/>
    </source>
</evidence>
<keyword evidence="4" id="KW-0560">Oxidoreductase</keyword>